<dbReference type="EMBL" id="LRQV01000269">
    <property type="protein sequence ID" value="KXK58089.1"/>
    <property type="molecule type" value="Genomic_DNA"/>
</dbReference>
<dbReference type="Pfam" id="PF19381">
    <property type="entry name" value="DUF5956"/>
    <property type="match status" value="1"/>
</dbReference>
<protein>
    <submittedName>
        <fullName evidence="2">Uncharacterized protein</fullName>
    </submittedName>
</protein>
<feature type="region of interest" description="Disordered" evidence="1">
    <location>
        <begin position="1"/>
        <end position="28"/>
    </location>
</feature>
<accession>A0A136PI66</accession>
<feature type="compositionally biased region" description="Polar residues" evidence="1">
    <location>
        <begin position="1"/>
        <end position="10"/>
    </location>
</feature>
<reference evidence="2 3" key="1">
    <citation type="submission" date="2016-01" db="EMBL/GenBank/DDBJ databases">
        <title>Whole genome sequence and analysis of Micromonospora rosaria DSM 803, which can produce antibacterial substance rosamicin.</title>
        <authorList>
            <person name="Yang H."/>
            <person name="He X."/>
            <person name="Zhu D."/>
        </authorList>
    </citation>
    <scope>NUCLEOTIDE SEQUENCE [LARGE SCALE GENOMIC DNA]</scope>
    <source>
        <strain evidence="2 3">DSM 803</strain>
    </source>
</reference>
<dbReference type="RefSeq" id="WP_067374471.1">
    <property type="nucleotide sequence ID" value="NZ_JBIUBN010000039.1"/>
</dbReference>
<organism evidence="2 3">
    <name type="scientific">Micromonospora rosaria</name>
    <dbReference type="NCBI Taxonomy" id="47874"/>
    <lineage>
        <taxon>Bacteria</taxon>
        <taxon>Bacillati</taxon>
        <taxon>Actinomycetota</taxon>
        <taxon>Actinomycetes</taxon>
        <taxon>Micromonosporales</taxon>
        <taxon>Micromonosporaceae</taxon>
        <taxon>Micromonospora</taxon>
    </lineage>
</organism>
<keyword evidence="3" id="KW-1185">Reference proteome</keyword>
<dbReference type="InterPro" id="IPR046000">
    <property type="entry name" value="DUF5956"/>
</dbReference>
<evidence type="ECO:0000313" key="2">
    <source>
        <dbReference type="EMBL" id="KXK58089.1"/>
    </source>
</evidence>
<sequence length="158" mass="17316">MPHDQSATESTWDDVPVRDDPPGSGYHELTDNGLGALIGWLSGAGRLVRCPDRLPYMTIEACTGPGGETRQTRPRTPDDQRVIDDSVNDYLHDAGVPARPTGYRWFLRLPMGISGEQVESTVISAIGQLPADHVRPSQQAPRIREVLEALHADEPGLR</sequence>
<gene>
    <name evidence="2" type="ORF">AWW66_31880</name>
</gene>
<evidence type="ECO:0000313" key="3">
    <source>
        <dbReference type="Proteomes" id="UP000070620"/>
    </source>
</evidence>
<dbReference type="Proteomes" id="UP000070620">
    <property type="component" value="Unassembled WGS sequence"/>
</dbReference>
<dbReference type="OrthoDB" id="4476365at2"/>
<comment type="caution">
    <text evidence="2">The sequence shown here is derived from an EMBL/GenBank/DDBJ whole genome shotgun (WGS) entry which is preliminary data.</text>
</comment>
<name>A0A136PI66_9ACTN</name>
<dbReference type="AlphaFoldDB" id="A0A136PI66"/>
<proteinExistence type="predicted"/>
<evidence type="ECO:0000256" key="1">
    <source>
        <dbReference type="SAM" id="MobiDB-lite"/>
    </source>
</evidence>